<organism evidence="13 14">
    <name type="scientific">Armillaria luteobubalina</name>
    <dbReference type="NCBI Taxonomy" id="153913"/>
    <lineage>
        <taxon>Eukaryota</taxon>
        <taxon>Fungi</taxon>
        <taxon>Dikarya</taxon>
        <taxon>Basidiomycota</taxon>
        <taxon>Agaricomycotina</taxon>
        <taxon>Agaricomycetes</taxon>
        <taxon>Agaricomycetidae</taxon>
        <taxon>Agaricales</taxon>
        <taxon>Marasmiineae</taxon>
        <taxon>Physalacriaceae</taxon>
        <taxon>Armillaria</taxon>
    </lineage>
</organism>
<keyword evidence="6" id="KW-0812">Transmembrane</keyword>
<dbReference type="PANTHER" id="PTHR24305:SF166">
    <property type="entry name" value="CYTOCHROME P450 12A4, MITOCHONDRIAL-RELATED"/>
    <property type="match status" value="1"/>
</dbReference>
<dbReference type="PANTHER" id="PTHR24305">
    <property type="entry name" value="CYTOCHROME P450"/>
    <property type="match status" value="1"/>
</dbReference>
<comment type="subcellular location">
    <subcellularLocation>
        <location evidence="2">Membrane</location>
    </subcellularLocation>
</comment>
<evidence type="ECO:0000256" key="10">
    <source>
        <dbReference type="ARBA" id="ARBA00023004"/>
    </source>
</evidence>
<keyword evidence="14" id="KW-1185">Reference proteome</keyword>
<keyword evidence="8" id="KW-1133">Transmembrane helix</keyword>
<evidence type="ECO:0000256" key="7">
    <source>
        <dbReference type="ARBA" id="ARBA00022723"/>
    </source>
</evidence>
<keyword evidence="10" id="KW-0408">Iron</keyword>
<dbReference type="Proteomes" id="UP001175228">
    <property type="component" value="Unassembled WGS sequence"/>
</dbReference>
<evidence type="ECO:0000313" key="14">
    <source>
        <dbReference type="Proteomes" id="UP001175228"/>
    </source>
</evidence>
<comment type="similarity">
    <text evidence="4">Belongs to the cytochrome P450 family.</text>
</comment>
<evidence type="ECO:0000256" key="5">
    <source>
        <dbReference type="ARBA" id="ARBA00022617"/>
    </source>
</evidence>
<comment type="caution">
    <text evidence="13">The sequence shown here is derived from an EMBL/GenBank/DDBJ whole genome shotgun (WGS) entry which is preliminary data.</text>
</comment>
<protein>
    <recommendedName>
        <fullName evidence="15">Cytochrome P450</fullName>
    </recommendedName>
</protein>
<keyword evidence="12" id="KW-0472">Membrane</keyword>
<reference evidence="13" key="1">
    <citation type="submission" date="2023-06" db="EMBL/GenBank/DDBJ databases">
        <authorList>
            <consortium name="Lawrence Berkeley National Laboratory"/>
            <person name="Ahrendt S."/>
            <person name="Sahu N."/>
            <person name="Indic B."/>
            <person name="Wong-Bajracharya J."/>
            <person name="Merenyi Z."/>
            <person name="Ke H.-M."/>
            <person name="Monk M."/>
            <person name="Kocsube S."/>
            <person name="Drula E."/>
            <person name="Lipzen A."/>
            <person name="Balint B."/>
            <person name="Henrissat B."/>
            <person name="Andreopoulos B."/>
            <person name="Martin F.M."/>
            <person name="Harder C.B."/>
            <person name="Rigling D."/>
            <person name="Ford K.L."/>
            <person name="Foster G.D."/>
            <person name="Pangilinan J."/>
            <person name="Papanicolaou A."/>
            <person name="Barry K."/>
            <person name="LaButti K."/>
            <person name="Viragh M."/>
            <person name="Koriabine M."/>
            <person name="Yan M."/>
            <person name="Riley R."/>
            <person name="Champramary S."/>
            <person name="Plett K.L."/>
            <person name="Tsai I.J."/>
            <person name="Slot J."/>
            <person name="Sipos G."/>
            <person name="Plett J."/>
            <person name="Nagy L.G."/>
            <person name="Grigoriev I.V."/>
        </authorList>
    </citation>
    <scope>NUCLEOTIDE SEQUENCE</scope>
    <source>
        <strain evidence="13">HWK02</strain>
    </source>
</reference>
<evidence type="ECO:0000256" key="12">
    <source>
        <dbReference type="ARBA" id="ARBA00023136"/>
    </source>
</evidence>
<dbReference type="SUPFAM" id="SSF48264">
    <property type="entry name" value="Cytochrome P450"/>
    <property type="match status" value="1"/>
</dbReference>
<evidence type="ECO:0000313" key="13">
    <source>
        <dbReference type="EMBL" id="KAK0480437.1"/>
    </source>
</evidence>
<keyword evidence="11" id="KW-0503">Monooxygenase</keyword>
<dbReference type="GO" id="GO:0016705">
    <property type="term" value="F:oxidoreductase activity, acting on paired donors, with incorporation or reduction of molecular oxygen"/>
    <property type="evidence" value="ECO:0007669"/>
    <property type="project" value="InterPro"/>
</dbReference>
<evidence type="ECO:0008006" key="15">
    <source>
        <dbReference type="Google" id="ProtNLM"/>
    </source>
</evidence>
<evidence type="ECO:0000256" key="6">
    <source>
        <dbReference type="ARBA" id="ARBA00022692"/>
    </source>
</evidence>
<accession>A0AA39PA42</accession>
<dbReference type="GO" id="GO:0020037">
    <property type="term" value="F:heme binding"/>
    <property type="evidence" value="ECO:0007669"/>
    <property type="project" value="InterPro"/>
</dbReference>
<evidence type="ECO:0000256" key="1">
    <source>
        <dbReference type="ARBA" id="ARBA00001971"/>
    </source>
</evidence>
<dbReference type="Gene3D" id="1.10.630.10">
    <property type="entry name" value="Cytochrome P450"/>
    <property type="match status" value="1"/>
</dbReference>
<keyword evidence="7" id="KW-0479">Metal-binding</keyword>
<dbReference type="InterPro" id="IPR036396">
    <property type="entry name" value="Cyt_P450_sf"/>
</dbReference>
<comment type="pathway">
    <text evidence="3">Secondary metabolite biosynthesis; terpenoid biosynthesis.</text>
</comment>
<gene>
    <name evidence="13" type="ORF">EDD18DRAFT_1363753</name>
</gene>
<proteinExistence type="inferred from homology"/>
<keyword evidence="9" id="KW-0560">Oxidoreductase</keyword>
<evidence type="ECO:0000256" key="11">
    <source>
        <dbReference type="ARBA" id="ARBA00023033"/>
    </source>
</evidence>
<keyword evidence="5" id="KW-0349">Heme</keyword>
<dbReference type="AlphaFoldDB" id="A0AA39PA42"/>
<evidence type="ECO:0000256" key="9">
    <source>
        <dbReference type="ARBA" id="ARBA00023002"/>
    </source>
</evidence>
<dbReference type="GO" id="GO:0016020">
    <property type="term" value="C:membrane"/>
    <property type="evidence" value="ECO:0007669"/>
    <property type="project" value="UniProtKB-SubCell"/>
</dbReference>
<sequence>MTMLAILIVPVLFWFRYLIPRPTALQRLRGPSSPSVSLGHELELRAHLLLATSKNPGKKPTGTLSVSGDALLQNEILQQFRDVVQETARQTIRNVARDNYSKDIVALWASAGLDENLMDEDEILSQLVYSLPSNLSKKYAHRHLPGQLLSGERIPWSLLSWTLYELSGRPDQQARVREEIQRGNVKYDSTPLLNASINESPPSTSSCAYIFVLRSRGHTIPLSDTVRTRVGEAWNEIPAEKGQMVMVSAYAYSRLTAIWGYNADDWLPERFLNVSKVKDSFSVGLHANF</sequence>
<dbReference type="GO" id="GO:0005506">
    <property type="term" value="F:iron ion binding"/>
    <property type="evidence" value="ECO:0007669"/>
    <property type="project" value="InterPro"/>
</dbReference>
<evidence type="ECO:0000256" key="2">
    <source>
        <dbReference type="ARBA" id="ARBA00004370"/>
    </source>
</evidence>
<dbReference type="GO" id="GO:0004497">
    <property type="term" value="F:monooxygenase activity"/>
    <property type="evidence" value="ECO:0007669"/>
    <property type="project" value="UniProtKB-KW"/>
</dbReference>
<evidence type="ECO:0000256" key="8">
    <source>
        <dbReference type="ARBA" id="ARBA00022989"/>
    </source>
</evidence>
<evidence type="ECO:0000256" key="3">
    <source>
        <dbReference type="ARBA" id="ARBA00004721"/>
    </source>
</evidence>
<dbReference type="InterPro" id="IPR050121">
    <property type="entry name" value="Cytochrome_P450_monoxygenase"/>
</dbReference>
<comment type="cofactor">
    <cofactor evidence="1">
        <name>heme</name>
        <dbReference type="ChEBI" id="CHEBI:30413"/>
    </cofactor>
</comment>
<name>A0AA39PA42_9AGAR</name>
<dbReference type="EMBL" id="JAUEPU010000081">
    <property type="protein sequence ID" value="KAK0480437.1"/>
    <property type="molecule type" value="Genomic_DNA"/>
</dbReference>
<evidence type="ECO:0000256" key="4">
    <source>
        <dbReference type="ARBA" id="ARBA00010617"/>
    </source>
</evidence>